<reference evidence="9" key="2">
    <citation type="submission" date="2016-04" db="EMBL/GenBank/DDBJ databases">
        <authorList>
            <person name="Evans L.H."/>
            <person name="Alamgir A."/>
            <person name="Owens N."/>
            <person name="Weber N.D."/>
            <person name="Virtaneva K."/>
            <person name="Barbian K."/>
            <person name="Babar A."/>
            <person name="Rosenke K."/>
        </authorList>
    </citation>
    <scope>NUCLEOTIDE SEQUENCE [LARGE SCALE GENOMIC DNA]</scope>
    <source>
        <strain evidence="9">G2</strain>
    </source>
</reference>
<feature type="binding site" evidence="7">
    <location>
        <position position="39"/>
    </location>
    <ligand>
        <name>Fe cation</name>
        <dbReference type="ChEBI" id="CHEBI:24875"/>
        <label>1</label>
    </ligand>
</feature>
<dbReference type="PANTHER" id="PTHR36303:SF1">
    <property type="entry name" value="2',3'-CYCLIC-NUCLEOTIDE 2'-PHOSPHODIESTERASE"/>
    <property type="match status" value="1"/>
</dbReference>
<sequence length="273" mass="29539">MRILFFGDVYGRVGREVVARRLTPLVKETGADAVIVNGENAAGGKGISAQICQELFSLGVDVITLGNHAFDKREIATYIDGEPRLIRPLNYPPGTPGAGSYIVRRGGRPLLAVVQVQGRVYSPQLLEDPFRAVEGEVERLRQSTPVIIVDCHAEATSEKQAMGWFLDGQVSAVIGTHTHVQTADEVILPGGTAYMTDVGMCGPWVSVIGADRELVLERFLTQRPVRLEAARGPAILSAVLIEVDEATGKATGIQRILEREVATEPLASLFGRW</sequence>
<evidence type="ECO:0000313" key="9">
    <source>
        <dbReference type="EMBL" id="OTA41579.1"/>
    </source>
</evidence>
<gene>
    <name evidence="9" type="ORF">A6D92_05450</name>
    <name evidence="8" type="ORF">CWE10_05245</name>
</gene>
<evidence type="ECO:0000313" key="8">
    <source>
        <dbReference type="EMBL" id="MBY6275617.1"/>
    </source>
</evidence>
<dbReference type="InterPro" id="IPR029052">
    <property type="entry name" value="Metallo-depent_PP-like"/>
</dbReference>
<dbReference type="InterPro" id="IPR005235">
    <property type="entry name" value="YmdB-like"/>
</dbReference>
<dbReference type="EMBL" id="LWLV01000355">
    <property type="protein sequence ID" value="OTA41579.1"/>
    <property type="molecule type" value="Genomic_DNA"/>
</dbReference>
<dbReference type="PANTHER" id="PTHR36303">
    <property type="entry name" value="2',3'-CYCLIC-NUCLEOTIDE 2'-PHOSPHODIESTERASE"/>
    <property type="match status" value="1"/>
</dbReference>
<evidence type="ECO:0000313" key="10">
    <source>
        <dbReference type="Proteomes" id="UP000194267"/>
    </source>
</evidence>
<evidence type="ECO:0000256" key="7">
    <source>
        <dbReference type="PIRSR" id="PIRSR004789-51"/>
    </source>
</evidence>
<dbReference type="Proteomes" id="UP000732377">
    <property type="component" value="Unassembled WGS sequence"/>
</dbReference>
<dbReference type="RefSeq" id="WP_043713844.1">
    <property type="nucleotide sequence ID" value="NZ_JACSIR010000016.1"/>
</dbReference>
<accession>A0A1Y2T5K3</accession>
<reference evidence="8" key="3">
    <citation type="submission" date="2017-11" db="EMBL/GenBank/DDBJ databases">
        <title>Three new genomes from thermophilic consortium.</title>
        <authorList>
            <person name="Quaggio R."/>
            <person name="Amgarten D."/>
            <person name="Setubal J.C."/>
        </authorList>
    </citation>
    <scope>NUCLEOTIDE SEQUENCE</scope>
    <source>
        <strain evidence="8">ZCTH01-B2</strain>
    </source>
</reference>
<proteinExistence type="inferred from homology"/>
<dbReference type="GO" id="GO:0046872">
    <property type="term" value="F:metal ion binding"/>
    <property type="evidence" value="ECO:0007669"/>
    <property type="project" value="UniProtKB-KW"/>
</dbReference>
<feature type="binding site" evidence="7">
    <location>
        <position position="8"/>
    </location>
    <ligand>
        <name>Fe cation</name>
        <dbReference type="ChEBI" id="CHEBI:24875"/>
        <label>1</label>
    </ligand>
</feature>
<reference evidence="10" key="1">
    <citation type="submission" date="2016-04" db="EMBL/GenBank/DDBJ databases">
        <authorList>
            <person name="Antunes L.P."/>
            <person name="Martins L.F."/>
            <person name="Pereira R.V."/>
            <person name="Thomas A.M."/>
            <person name="Barbosa D."/>
            <person name="Nascimento L."/>
            <person name="Silva G.M."/>
            <person name="Condomitti G.W."/>
            <person name="Digiampietri L.A."/>
            <person name="Lombardi K.C."/>
            <person name="Ramos P.L."/>
            <person name="Quaggio R.B."/>
            <person name="Oliveira J.C."/>
            <person name="Pascon R.C."/>
            <person name="Cruz J.B."/>
            <person name="Silva A.M."/>
            <person name="Setubal J.C."/>
        </authorList>
    </citation>
    <scope>NUCLEOTIDE SEQUENCE [LARGE SCALE GENOMIC DNA]</scope>
</reference>
<dbReference type="Proteomes" id="UP000194267">
    <property type="component" value="Unassembled WGS sequence"/>
</dbReference>
<dbReference type="GO" id="GO:0004113">
    <property type="term" value="F:2',3'-cyclic-nucleotide 3'-phosphodiesterase activity"/>
    <property type="evidence" value="ECO:0007669"/>
    <property type="project" value="TreeGrafter"/>
</dbReference>
<evidence type="ECO:0000256" key="2">
    <source>
        <dbReference type="ARBA" id="ARBA00022723"/>
    </source>
</evidence>
<dbReference type="PIRSF" id="PIRSF004789">
    <property type="entry name" value="DR1281"/>
    <property type="match status" value="1"/>
</dbReference>
<dbReference type="SUPFAM" id="SSF56300">
    <property type="entry name" value="Metallo-dependent phosphatases"/>
    <property type="match status" value="1"/>
</dbReference>
<evidence type="ECO:0000256" key="4">
    <source>
        <dbReference type="ARBA" id="ARBA00023004"/>
    </source>
</evidence>
<dbReference type="CDD" id="cd07382">
    <property type="entry name" value="MPP_DR1281"/>
    <property type="match status" value="1"/>
</dbReference>
<dbReference type="Pfam" id="PF13277">
    <property type="entry name" value="YmdB"/>
    <property type="match status" value="1"/>
</dbReference>
<feature type="binding site" evidence="7">
    <location>
        <position position="67"/>
    </location>
    <ligand>
        <name>Fe cation</name>
        <dbReference type="ChEBI" id="CHEBI:24875"/>
        <label>2</label>
    </ligand>
</feature>
<dbReference type="Gene3D" id="3.60.21.10">
    <property type="match status" value="1"/>
</dbReference>
<feature type="binding site" evidence="7">
    <location>
        <position position="40"/>
    </location>
    <ligand>
        <name>Fe cation</name>
        <dbReference type="ChEBI" id="CHEBI:24875"/>
        <label>1</label>
    </ligand>
</feature>
<comment type="similarity">
    <text evidence="5">Belongs to the YmdB-like family.</text>
</comment>
<dbReference type="EMBL" id="PIUK01000032">
    <property type="protein sequence ID" value="MBY6275617.1"/>
    <property type="molecule type" value="Genomic_DNA"/>
</dbReference>
<feature type="binding site" evidence="7">
    <location>
        <position position="177"/>
    </location>
    <ligand>
        <name>Fe cation</name>
        <dbReference type="ChEBI" id="CHEBI:24875"/>
        <label>2</label>
    </ligand>
</feature>
<dbReference type="NCBIfam" id="TIGR00282">
    <property type="entry name" value="TIGR00282 family metallophosphoesterase"/>
    <property type="match status" value="1"/>
</dbReference>
<dbReference type="FunFam" id="3.60.21.10:FF:000016">
    <property type="entry name" value="Putative metallophosphoesterase"/>
    <property type="match status" value="1"/>
</dbReference>
<evidence type="ECO:0000256" key="6">
    <source>
        <dbReference type="PIRSR" id="PIRSR004789-50"/>
    </source>
</evidence>
<evidence type="ECO:0000256" key="1">
    <source>
        <dbReference type="ARBA" id="ARBA00001965"/>
    </source>
</evidence>
<evidence type="ECO:0000256" key="5">
    <source>
        <dbReference type="ARBA" id="ARBA00061401"/>
    </source>
</evidence>
<protein>
    <submittedName>
        <fullName evidence="8 9">Metallophosphoesterase</fullName>
    </submittedName>
</protein>
<comment type="cofactor">
    <cofactor evidence="1">
        <name>Fe(3+)</name>
        <dbReference type="ChEBI" id="CHEBI:29034"/>
    </cofactor>
</comment>
<dbReference type="AlphaFoldDB" id="A0A1Y2T5K3"/>
<feature type="binding site" evidence="7">
    <location>
        <position position="179"/>
    </location>
    <ligand>
        <name>Fe cation</name>
        <dbReference type="ChEBI" id="CHEBI:24875"/>
        <label>1</label>
    </ligand>
</feature>
<comment type="caution">
    <text evidence="9">The sequence shown here is derived from an EMBL/GenBank/DDBJ whole genome shotgun (WGS) entry which is preliminary data.</text>
</comment>
<feature type="active site" description="Proton donor" evidence="6">
    <location>
        <position position="68"/>
    </location>
</feature>
<organism evidence="9 10">
    <name type="scientific">Symbiobacterium thermophilum</name>
    <dbReference type="NCBI Taxonomy" id="2734"/>
    <lineage>
        <taxon>Bacteria</taxon>
        <taxon>Bacillati</taxon>
        <taxon>Bacillota</taxon>
        <taxon>Clostridia</taxon>
        <taxon>Eubacteriales</taxon>
        <taxon>Symbiobacteriaceae</taxon>
        <taxon>Symbiobacterium</taxon>
    </lineage>
</organism>
<name>A0A1Y2T5K3_SYMTR</name>
<keyword evidence="3" id="KW-0378">Hydrolase</keyword>
<keyword evidence="2 7" id="KW-0479">Metal-binding</keyword>
<feature type="binding site" evidence="7">
    <location>
        <position position="39"/>
    </location>
    <ligand>
        <name>Fe cation</name>
        <dbReference type="ChEBI" id="CHEBI:24875"/>
        <label>2</label>
    </ligand>
</feature>
<evidence type="ECO:0000256" key="3">
    <source>
        <dbReference type="ARBA" id="ARBA00022801"/>
    </source>
</evidence>
<feature type="binding site" evidence="7">
    <location>
        <position position="152"/>
    </location>
    <ligand>
        <name>Fe cation</name>
        <dbReference type="ChEBI" id="CHEBI:24875"/>
        <label>2</label>
    </ligand>
</feature>
<keyword evidence="4" id="KW-0408">Iron</keyword>